<dbReference type="InterPro" id="IPR000014">
    <property type="entry name" value="PAS"/>
</dbReference>
<keyword evidence="14" id="KW-1185">Reference proteome</keyword>
<dbReference type="Pfam" id="PF02518">
    <property type="entry name" value="HATPase_c"/>
    <property type="match status" value="1"/>
</dbReference>
<dbReference type="InterPro" id="IPR003661">
    <property type="entry name" value="HisK_dim/P_dom"/>
</dbReference>
<keyword evidence="4" id="KW-0808">Transferase</keyword>
<evidence type="ECO:0000313" key="14">
    <source>
        <dbReference type="Proteomes" id="UP001142648"/>
    </source>
</evidence>
<evidence type="ECO:0000256" key="1">
    <source>
        <dbReference type="ARBA" id="ARBA00000085"/>
    </source>
</evidence>
<comment type="catalytic activity">
    <reaction evidence="1">
        <text>ATP + protein L-histidine = ADP + protein N-phospho-L-histidine.</text>
        <dbReference type="EC" id="2.7.13.3"/>
    </reaction>
</comment>
<sequence>MKRRQALGRAFALLVLVAVPTSMLLVVMQIRGEFEENRALRASVEQSTDARQDLLKLLSDLQEVEAGQRGYVVSRDPRFLAPFVEARARIAQRFAQDGPAGRSAPELDRIEDLSRRKIAFAEQTIDLVAKGRIEAARMLIADGEGKRLMDIIRTDIQRLDHAEEARLAVLADARDRNRERAERLINGALASLAALLVVLSFTIWRMLHLRQAALDRVRGLSARNRAIFDGAVDGMVVLDDEGYIREANPSMTRLFGFANSELIGMHNTSLMASPPPLDESIAWLRHVGSAGAEGSGQQQEFIGRRADRSTLAADVSISRVGDGDEVTFVAVIRDVTERKRIEGMKTEFVSTVSHELRTPLTSIGGSLGLLAAGAAGPLEEKVARLVSIAHSNCERLIRLINDILDIEKIESGKMQFDLRRMSLAPLLQRTAQANRAFGDAHAVAIELSMPPWPVAVMGDPDRLEQLLTNLVSNAVKHSPAGETVHIALETAGGRARIEVRDRGDGIPEDFRDRIFGKFAMADGSDSRRRGGTGLGLAIAREIAVSHAGSLGFADREGGGTVFAVELPLAECEDVCNADKPDTGLPLLLHLDDDADCLAVVASAFSGKASVISVSSLADARQEIGGRDLSGVIVDVVVPPDNGLDLIPGLRASAPDLPIIVFTALDDIGKADDVDAVLIKSRNAVETLVETTMALVARADRKAA</sequence>
<feature type="domain" description="Histidine kinase" evidence="10">
    <location>
        <begin position="351"/>
        <end position="570"/>
    </location>
</feature>
<dbReference type="PROSITE" id="PS50112">
    <property type="entry name" value="PAS"/>
    <property type="match status" value="1"/>
</dbReference>
<feature type="domain" description="PAS" evidence="12">
    <location>
        <begin position="220"/>
        <end position="264"/>
    </location>
</feature>
<keyword evidence="13" id="KW-0067">ATP-binding</keyword>
<dbReference type="SUPFAM" id="SSF55874">
    <property type="entry name" value="ATPase domain of HSP90 chaperone/DNA topoisomerase II/histidine kinase"/>
    <property type="match status" value="1"/>
</dbReference>
<evidence type="ECO:0000259" key="11">
    <source>
        <dbReference type="PROSITE" id="PS50110"/>
    </source>
</evidence>
<dbReference type="InterPro" id="IPR003594">
    <property type="entry name" value="HATPase_dom"/>
</dbReference>
<feature type="domain" description="Response regulatory" evidence="11">
    <location>
        <begin position="586"/>
        <end position="694"/>
    </location>
</feature>
<dbReference type="InterPro" id="IPR011006">
    <property type="entry name" value="CheY-like_superfamily"/>
</dbReference>
<dbReference type="Gene3D" id="3.30.450.20">
    <property type="entry name" value="PAS domain"/>
    <property type="match status" value="1"/>
</dbReference>
<dbReference type="InterPro" id="IPR004358">
    <property type="entry name" value="Sig_transdc_His_kin-like_C"/>
</dbReference>
<keyword evidence="7 9" id="KW-0472">Membrane</keyword>
<dbReference type="PROSITE" id="PS50109">
    <property type="entry name" value="HIS_KIN"/>
    <property type="match status" value="1"/>
</dbReference>
<dbReference type="InterPro" id="IPR036890">
    <property type="entry name" value="HATPase_C_sf"/>
</dbReference>
<organism evidence="13 14">
    <name type="scientific">Tsuneonella litorea</name>
    <dbReference type="NCBI Taxonomy" id="2976475"/>
    <lineage>
        <taxon>Bacteria</taxon>
        <taxon>Pseudomonadati</taxon>
        <taxon>Pseudomonadota</taxon>
        <taxon>Alphaproteobacteria</taxon>
        <taxon>Sphingomonadales</taxon>
        <taxon>Erythrobacteraceae</taxon>
        <taxon>Tsuneonella</taxon>
    </lineage>
</organism>
<dbReference type="InterPro" id="IPR001789">
    <property type="entry name" value="Sig_transdc_resp-reg_receiver"/>
</dbReference>
<feature type="transmembrane region" description="Helical" evidence="9">
    <location>
        <begin position="184"/>
        <end position="207"/>
    </location>
</feature>
<dbReference type="PANTHER" id="PTHR43711:SF1">
    <property type="entry name" value="HISTIDINE KINASE 1"/>
    <property type="match status" value="1"/>
</dbReference>
<dbReference type="GO" id="GO:0005524">
    <property type="term" value="F:ATP binding"/>
    <property type="evidence" value="ECO:0007669"/>
    <property type="project" value="UniProtKB-KW"/>
</dbReference>
<dbReference type="InterPro" id="IPR035965">
    <property type="entry name" value="PAS-like_dom_sf"/>
</dbReference>
<dbReference type="Proteomes" id="UP001142648">
    <property type="component" value="Unassembled WGS sequence"/>
</dbReference>
<dbReference type="SUPFAM" id="SSF47384">
    <property type="entry name" value="Homodimeric domain of signal transducing histidine kinase"/>
    <property type="match status" value="1"/>
</dbReference>
<dbReference type="SUPFAM" id="SSF52172">
    <property type="entry name" value="CheY-like"/>
    <property type="match status" value="1"/>
</dbReference>
<evidence type="ECO:0000259" key="10">
    <source>
        <dbReference type="PROSITE" id="PS50109"/>
    </source>
</evidence>
<evidence type="ECO:0000256" key="9">
    <source>
        <dbReference type="SAM" id="Phobius"/>
    </source>
</evidence>
<dbReference type="InterPro" id="IPR005467">
    <property type="entry name" value="His_kinase_dom"/>
</dbReference>
<reference evidence="13" key="1">
    <citation type="submission" date="2022-09" db="EMBL/GenBank/DDBJ databases">
        <title>The genome sequence of Tsuneonella sp. YG55.</title>
        <authorList>
            <person name="Liu Y."/>
        </authorList>
    </citation>
    <scope>NUCLEOTIDE SEQUENCE</scope>
    <source>
        <strain evidence="13">YG55</strain>
    </source>
</reference>
<dbReference type="CDD" id="cd00082">
    <property type="entry name" value="HisKA"/>
    <property type="match status" value="1"/>
</dbReference>
<evidence type="ECO:0000256" key="5">
    <source>
        <dbReference type="ARBA" id="ARBA00022777"/>
    </source>
</evidence>
<dbReference type="FunFam" id="1.10.287.130:FF:000001">
    <property type="entry name" value="Two-component sensor histidine kinase"/>
    <property type="match status" value="1"/>
</dbReference>
<keyword evidence="9" id="KW-0812">Transmembrane</keyword>
<dbReference type="FunFam" id="3.30.565.10:FF:000006">
    <property type="entry name" value="Sensor histidine kinase WalK"/>
    <property type="match status" value="1"/>
</dbReference>
<evidence type="ECO:0000256" key="8">
    <source>
        <dbReference type="PROSITE-ProRule" id="PRU00169"/>
    </source>
</evidence>
<dbReference type="RefSeq" id="WP_259961240.1">
    <property type="nucleotide sequence ID" value="NZ_JAOAMV010000002.1"/>
</dbReference>
<keyword evidence="3 8" id="KW-0597">Phosphoprotein</keyword>
<keyword evidence="6" id="KW-0902">Two-component regulatory system</keyword>
<dbReference type="SMART" id="SM00388">
    <property type="entry name" value="HisKA"/>
    <property type="match status" value="1"/>
</dbReference>
<dbReference type="CDD" id="cd19410">
    <property type="entry name" value="HK9-like_sensor"/>
    <property type="match status" value="1"/>
</dbReference>
<dbReference type="SMART" id="SM00091">
    <property type="entry name" value="PAS"/>
    <property type="match status" value="1"/>
</dbReference>
<dbReference type="GO" id="GO:0000155">
    <property type="term" value="F:phosphorelay sensor kinase activity"/>
    <property type="evidence" value="ECO:0007669"/>
    <property type="project" value="InterPro"/>
</dbReference>
<dbReference type="Gene3D" id="3.30.565.10">
    <property type="entry name" value="Histidine kinase-like ATPase, C-terminal domain"/>
    <property type="match status" value="1"/>
</dbReference>
<dbReference type="EC" id="2.7.13.3" evidence="2"/>
<evidence type="ECO:0000313" key="13">
    <source>
        <dbReference type="EMBL" id="MCT2558427.1"/>
    </source>
</evidence>
<proteinExistence type="predicted"/>
<dbReference type="SUPFAM" id="SSF55785">
    <property type="entry name" value="PYP-like sensor domain (PAS domain)"/>
    <property type="match status" value="1"/>
</dbReference>
<keyword evidence="5" id="KW-0418">Kinase</keyword>
<dbReference type="InterPro" id="IPR007891">
    <property type="entry name" value="CHASE3"/>
</dbReference>
<dbReference type="Gene3D" id="1.10.287.130">
    <property type="match status" value="1"/>
</dbReference>
<dbReference type="EMBL" id="JAOAMV010000002">
    <property type="protein sequence ID" value="MCT2558427.1"/>
    <property type="molecule type" value="Genomic_DNA"/>
</dbReference>
<dbReference type="Gene3D" id="3.40.50.2300">
    <property type="match status" value="1"/>
</dbReference>
<dbReference type="InterPro" id="IPR036097">
    <property type="entry name" value="HisK_dim/P_sf"/>
</dbReference>
<evidence type="ECO:0000256" key="4">
    <source>
        <dbReference type="ARBA" id="ARBA00022679"/>
    </source>
</evidence>
<keyword evidence="9" id="KW-1133">Transmembrane helix</keyword>
<dbReference type="Pfam" id="PF00512">
    <property type="entry name" value="HisKA"/>
    <property type="match status" value="1"/>
</dbReference>
<feature type="modified residue" description="4-aspartylphosphate" evidence="8">
    <location>
        <position position="634"/>
    </location>
</feature>
<evidence type="ECO:0000256" key="6">
    <source>
        <dbReference type="ARBA" id="ARBA00023012"/>
    </source>
</evidence>
<dbReference type="Pfam" id="PF13426">
    <property type="entry name" value="PAS_9"/>
    <property type="match status" value="1"/>
</dbReference>
<dbReference type="InterPro" id="IPR050736">
    <property type="entry name" value="Sensor_HK_Regulatory"/>
</dbReference>
<dbReference type="PROSITE" id="PS50110">
    <property type="entry name" value="RESPONSE_REGULATORY"/>
    <property type="match status" value="1"/>
</dbReference>
<feature type="transmembrane region" description="Helical" evidence="9">
    <location>
        <begin position="6"/>
        <end position="28"/>
    </location>
</feature>
<evidence type="ECO:0000259" key="12">
    <source>
        <dbReference type="PROSITE" id="PS50112"/>
    </source>
</evidence>
<evidence type="ECO:0000256" key="2">
    <source>
        <dbReference type="ARBA" id="ARBA00012438"/>
    </source>
</evidence>
<dbReference type="NCBIfam" id="TIGR00229">
    <property type="entry name" value="sensory_box"/>
    <property type="match status" value="1"/>
</dbReference>
<dbReference type="Pfam" id="PF05227">
    <property type="entry name" value="CHASE3"/>
    <property type="match status" value="1"/>
</dbReference>
<evidence type="ECO:0000256" key="3">
    <source>
        <dbReference type="ARBA" id="ARBA00022553"/>
    </source>
</evidence>
<dbReference type="PANTHER" id="PTHR43711">
    <property type="entry name" value="TWO-COMPONENT HISTIDINE KINASE"/>
    <property type="match status" value="1"/>
</dbReference>
<accession>A0A9X2W0F3</accession>
<keyword evidence="13" id="KW-0547">Nucleotide-binding</keyword>
<protein>
    <recommendedName>
        <fullName evidence="2">histidine kinase</fullName>
        <ecNumber evidence="2">2.7.13.3</ecNumber>
    </recommendedName>
</protein>
<evidence type="ECO:0000256" key="7">
    <source>
        <dbReference type="ARBA" id="ARBA00023136"/>
    </source>
</evidence>
<dbReference type="SMART" id="SM00387">
    <property type="entry name" value="HATPase_c"/>
    <property type="match status" value="1"/>
</dbReference>
<dbReference type="CDD" id="cd00130">
    <property type="entry name" value="PAS"/>
    <property type="match status" value="1"/>
</dbReference>
<gene>
    <name evidence="13" type="ORF">N0B51_05485</name>
</gene>
<dbReference type="PRINTS" id="PR00344">
    <property type="entry name" value="BCTRLSENSOR"/>
</dbReference>
<name>A0A9X2W0F3_9SPHN</name>
<comment type="caution">
    <text evidence="13">The sequence shown here is derived from an EMBL/GenBank/DDBJ whole genome shotgun (WGS) entry which is preliminary data.</text>
</comment>
<dbReference type="AlphaFoldDB" id="A0A9X2W0F3"/>